<dbReference type="OrthoDB" id="430436at2759"/>
<feature type="region of interest" description="Disordered" evidence="4">
    <location>
        <begin position="1"/>
        <end position="92"/>
    </location>
</feature>
<dbReference type="GO" id="GO:0051170">
    <property type="term" value="P:import into nucleus"/>
    <property type="evidence" value="ECO:0007669"/>
    <property type="project" value="TreeGrafter"/>
</dbReference>
<evidence type="ECO:0000313" key="5">
    <source>
        <dbReference type="EMBL" id="RAL67119.1"/>
    </source>
</evidence>
<evidence type="ECO:0000256" key="4">
    <source>
        <dbReference type="SAM" id="MobiDB-lite"/>
    </source>
</evidence>
<evidence type="ECO:0000256" key="3">
    <source>
        <dbReference type="ARBA" id="ARBA00022787"/>
    </source>
</evidence>
<evidence type="ECO:0000256" key="1">
    <source>
        <dbReference type="ARBA" id="ARBA00004450"/>
    </source>
</evidence>
<name>A0A395J8T6_9HELO</name>
<feature type="compositionally biased region" description="Pro residues" evidence="4">
    <location>
        <begin position="53"/>
        <end position="71"/>
    </location>
</feature>
<feature type="compositionally biased region" description="Low complexity" evidence="4">
    <location>
        <begin position="36"/>
        <end position="49"/>
    </location>
</feature>
<keyword evidence="6" id="KW-1185">Reference proteome</keyword>
<keyword evidence="3" id="KW-0472">Membrane</keyword>
<proteinExistence type="inferred from homology"/>
<dbReference type="Proteomes" id="UP000249056">
    <property type="component" value="Unassembled WGS sequence"/>
</dbReference>
<sequence length="272" mass="30070">MSPSNQKPIAPHDSVTSNYHQQTSSTGRRKYRPCRLLHPLNPHLPPQHLQHPHPLPARPPNPLPQTPPPHLPRLYNLVQPPKHHHPTPTLFFSSLGTTRAQAGSIEAQRKIDYDLNLALATTFSQSPAPKKIYILISTSGANPTSMIPYSRMKGELEDSVKALALGNENTNETQNTGLNQVIIILRPGLIVGTRSDSRPPEFVMRKVAGLAGWINPGLKDFWAQDAEVIGRAAVNAGLRALEGKDGENVVPRVWELGMADIVRLGRTEWKEE</sequence>
<dbReference type="Gene3D" id="3.40.50.720">
    <property type="entry name" value="NAD(P)-binding Rossmann-like Domain"/>
    <property type="match status" value="1"/>
</dbReference>
<protein>
    <recommendedName>
        <fullName evidence="7">NAD(P)-binding domain-containing protein</fullName>
    </recommendedName>
</protein>
<evidence type="ECO:0000256" key="2">
    <source>
        <dbReference type="ARBA" id="ARBA00006617"/>
    </source>
</evidence>
<accession>A0A395J8T6</accession>
<gene>
    <name evidence="5" type="ORF">DID88_007898</name>
</gene>
<dbReference type="InterPro" id="IPR014843">
    <property type="entry name" value="Him1/Fmp52"/>
</dbReference>
<dbReference type="InterPro" id="IPR036291">
    <property type="entry name" value="NAD(P)-bd_dom_sf"/>
</dbReference>
<comment type="subcellular location">
    <subcellularLocation>
        <location evidence="1">Mitochondrion outer membrane</location>
        <topology evidence="1">Peripheral membrane protein</topology>
    </subcellularLocation>
</comment>
<comment type="similarity">
    <text evidence="2">Belongs to the FMP52 family.</text>
</comment>
<keyword evidence="3" id="KW-0496">Mitochondrion</keyword>
<evidence type="ECO:0000313" key="6">
    <source>
        <dbReference type="Proteomes" id="UP000249056"/>
    </source>
</evidence>
<dbReference type="PANTHER" id="PTHR14097">
    <property type="entry name" value="OXIDOREDUCTASE HTATIP2"/>
    <property type="match status" value="1"/>
</dbReference>
<keyword evidence="3" id="KW-1000">Mitochondrion outer membrane</keyword>
<dbReference type="EMBL" id="QKRW01000004">
    <property type="protein sequence ID" value="RAL67119.1"/>
    <property type="molecule type" value="Genomic_DNA"/>
</dbReference>
<feature type="compositionally biased region" description="Polar residues" evidence="4">
    <location>
        <begin position="14"/>
        <end position="26"/>
    </location>
</feature>
<evidence type="ECO:0008006" key="7">
    <source>
        <dbReference type="Google" id="ProtNLM"/>
    </source>
</evidence>
<dbReference type="GO" id="GO:0005741">
    <property type="term" value="C:mitochondrial outer membrane"/>
    <property type="evidence" value="ECO:0007669"/>
    <property type="project" value="UniProtKB-SubCell"/>
</dbReference>
<comment type="caution">
    <text evidence="5">The sequence shown here is derived from an EMBL/GenBank/DDBJ whole genome shotgun (WGS) entry which is preliminary data.</text>
</comment>
<dbReference type="AlphaFoldDB" id="A0A395J8T6"/>
<dbReference type="PANTHER" id="PTHR14097:SF7">
    <property type="entry name" value="OXIDOREDUCTASE HTATIP2"/>
    <property type="match status" value="1"/>
</dbReference>
<dbReference type="Pfam" id="PF08732">
    <property type="entry name" value="HIM1"/>
    <property type="match status" value="1"/>
</dbReference>
<organism evidence="5 6">
    <name type="scientific">Monilinia fructigena</name>
    <dbReference type="NCBI Taxonomy" id="38457"/>
    <lineage>
        <taxon>Eukaryota</taxon>
        <taxon>Fungi</taxon>
        <taxon>Dikarya</taxon>
        <taxon>Ascomycota</taxon>
        <taxon>Pezizomycotina</taxon>
        <taxon>Leotiomycetes</taxon>
        <taxon>Helotiales</taxon>
        <taxon>Sclerotiniaceae</taxon>
        <taxon>Monilinia</taxon>
    </lineage>
</organism>
<reference evidence="5 6" key="1">
    <citation type="submission" date="2018-06" db="EMBL/GenBank/DDBJ databases">
        <title>Genome Sequence of the Brown Rot Fungal Pathogen Monilinia fructigena.</title>
        <authorList>
            <person name="Landi L."/>
            <person name="De Miccolis Angelini R.M."/>
            <person name="Pollastro S."/>
            <person name="Abate D."/>
            <person name="Faretra F."/>
            <person name="Romanazzi G."/>
        </authorList>
    </citation>
    <scope>NUCLEOTIDE SEQUENCE [LARGE SCALE GENOMIC DNA]</scope>
    <source>
        <strain evidence="5 6">Mfrg269</strain>
    </source>
</reference>
<dbReference type="SUPFAM" id="SSF51735">
    <property type="entry name" value="NAD(P)-binding Rossmann-fold domains"/>
    <property type="match status" value="1"/>
</dbReference>